<evidence type="ECO:0000313" key="6">
    <source>
        <dbReference type="EMBL" id="MRH78481.1"/>
    </source>
</evidence>
<keyword evidence="3" id="KW-0804">Transcription</keyword>
<evidence type="ECO:0000256" key="2">
    <source>
        <dbReference type="ARBA" id="ARBA00023125"/>
    </source>
</evidence>
<reference evidence="6 7" key="1">
    <citation type="submission" date="2019-11" db="EMBL/GenBank/DDBJ databases">
        <authorList>
            <person name="Zhang X.Y."/>
        </authorList>
    </citation>
    <scope>NUCLEOTIDE SEQUENCE [LARGE SCALE GENOMIC DNA]</scope>
    <source>
        <strain evidence="6 7">C176</strain>
    </source>
</reference>
<keyword evidence="7" id="KW-1185">Reference proteome</keyword>
<dbReference type="InterPro" id="IPR050109">
    <property type="entry name" value="HTH-type_TetR-like_transc_reg"/>
</dbReference>
<dbReference type="Pfam" id="PF17932">
    <property type="entry name" value="TetR_C_24"/>
    <property type="match status" value="1"/>
</dbReference>
<evidence type="ECO:0000313" key="7">
    <source>
        <dbReference type="Proteomes" id="UP000433788"/>
    </source>
</evidence>
<dbReference type="GO" id="GO:0003700">
    <property type="term" value="F:DNA-binding transcription factor activity"/>
    <property type="evidence" value="ECO:0007669"/>
    <property type="project" value="TreeGrafter"/>
</dbReference>
<dbReference type="InterPro" id="IPR036271">
    <property type="entry name" value="Tet_transcr_reg_TetR-rel_C_sf"/>
</dbReference>
<dbReference type="Pfam" id="PF00440">
    <property type="entry name" value="TetR_N"/>
    <property type="match status" value="1"/>
</dbReference>
<feature type="DNA-binding region" description="H-T-H motif" evidence="4">
    <location>
        <begin position="33"/>
        <end position="52"/>
    </location>
</feature>
<keyword evidence="1" id="KW-0805">Transcription regulation</keyword>
<dbReference type="InterPro" id="IPR041490">
    <property type="entry name" value="KstR2_TetR_C"/>
</dbReference>
<dbReference type="PRINTS" id="PR00455">
    <property type="entry name" value="HTHTETR"/>
</dbReference>
<protein>
    <submittedName>
        <fullName evidence="6">TetR family transcriptional regulator</fullName>
    </submittedName>
</protein>
<proteinExistence type="predicted"/>
<dbReference type="InterPro" id="IPR001647">
    <property type="entry name" value="HTH_TetR"/>
</dbReference>
<dbReference type="Gene3D" id="1.10.357.10">
    <property type="entry name" value="Tetracycline Repressor, domain 2"/>
    <property type="match status" value="1"/>
</dbReference>
<gene>
    <name evidence="6" type="ORF">GH984_07145</name>
</gene>
<organism evidence="6 7">
    <name type="scientific">Spiribacter salilacus</name>
    <dbReference type="NCBI Taxonomy" id="2664894"/>
    <lineage>
        <taxon>Bacteria</taxon>
        <taxon>Pseudomonadati</taxon>
        <taxon>Pseudomonadota</taxon>
        <taxon>Gammaproteobacteria</taxon>
        <taxon>Chromatiales</taxon>
        <taxon>Ectothiorhodospiraceae</taxon>
        <taxon>Spiribacter</taxon>
    </lineage>
</organism>
<dbReference type="PANTHER" id="PTHR30055:SF234">
    <property type="entry name" value="HTH-TYPE TRANSCRIPTIONAL REGULATOR BETI"/>
    <property type="match status" value="1"/>
</dbReference>
<evidence type="ECO:0000256" key="4">
    <source>
        <dbReference type="PROSITE-ProRule" id="PRU00335"/>
    </source>
</evidence>
<dbReference type="RefSeq" id="WP_153719515.1">
    <property type="nucleotide sequence ID" value="NZ_WJPP01000003.1"/>
</dbReference>
<evidence type="ECO:0000256" key="3">
    <source>
        <dbReference type="ARBA" id="ARBA00023163"/>
    </source>
</evidence>
<evidence type="ECO:0000259" key="5">
    <source>
        <dbReference type="PROSITE" id="PS50977"/>
    </source>
</evidence>
<dbReference type="Proteomes" id="UP000433788">
    <property type="component" value="Unassembled WGS sequence"/>
</dbReference>
<comment type="caution">
    <text evidence="6">The sequence shown here is derived from an EMBL/GenBank/DDBJ whole genome shotgun (WGS) entry which is preliminary data.</text>
</comment>
<feature type="domain" description="HTH tetR-type" evidence="5">
    <location>
        <begin position="10"/>
        <end position="70"/>
    </location>
</feature>
<dbReference type="GO" id="GO:0000976">
    <property type="term" value="F:transcription cis-regulatory region binding"/>
    <property type="evidence" value="ECO:0007669"/>
    <property type="project" value="TreeGrafter"/>
</dbReference>
<dbReference type="Gene3D" id="1.10.10.60">
    <property type="entry name" value="Homeodomain-like"/>
    <property type="match status" value="1"/>
</dbReference>
<dbReference type="InterPro" id="IPR009057">
    <property type="entry name" value="Homeodomain-like_sf"/>
</dbReference>
<evidence type="ECO:0000256" key="1">
    <source>
        <dbReference type="ARBA" id="ARBA00023015"/>
    </source>
</evidence>
<dbReference type="PANTHER" id="PTHR30055">
    <property type="entry name" value="HTH-TYPE TRANSCRIPTIONAL REGULATOR RUTR"/>
    <property type="match status" value="1"/>
</dbReference>
<name>A0A6N7QPZ7_9GAMM</name>
<accession>A0A6N7QPZ7</accession>
<dbReference type="PROSITE" id="PS50977">
    <property type="entry name" value="HTH_TETR_2"/>
    <property type="match status" value="1"/>
</dbReference>
<keyword evidence="2 4" id="KW-0238">DNA-binding</keyword>
<dbReference type="SUPFAM" id="SSF48498">
    <property type="entry name" value="Tetracyclin repressor-like, C-terminal domain"/>
    <property type="match status" value="1"/>
</dbReference>
<dbReference type="AlphaFoldDB" id="A0A6N7QPZ7"/>
<sequence length="199" mass="22381">MARVRADDFEDKQRSILHSAAAVFAEQGMSKASMSLIASQANVSKALLYHYYPSKDALIFAIIYTHLEELDAAIVAADDPALPPRQRLARLIATVLECYQGSDVEHTMQLNALSSLNNDQKTALTTIERQIVRRFATILRDLNPDLDSKQRPLLTPVTMSLFGIMNWLYMWFRDSGPLSRQEYADMVTTLMLDGVSAIR</sequence>
<dbReference type="EMBL" id="WJPP01000003">
    <property type="protein sequence ID" value="MRH78481.1"/>
    <property type="molecule type" value="Genomic_DNA"/>
</dbReference>
<dbReference type="SUPFAM" id="SSF46689">
    <property type="entry name" value="Homeodomain-like"/>
    <property type="match status" value="1"/>
</dbReference>